<accession>A0A1D7ZZJ7</accession>
<dbReference type="GO" id="GO:0031460">
    <property type="term" value="P:glycine betaine transport"/>
    <property type="evidence" value="ECO:0007669"/>
    <property type="project" value="TreeGrafter"/>
</dbReference>
<keyword evidence="5 6" id="KW-0472">Membrane</keyword>
<dbReference type="PANTHER" id="PTHR30177">
    <property type="entry name" value="GLYCINE BETAINE/L-PROLINE TRANSPORT SYSTEM PERMEASE PROTEIN PROW"/>
    <property type="match status" value="1"/>
</dbReference>
<dbReference type="InterPro" id="IPR051204">
    <property type="entry name" value="ABC_transp_perm/SBD"/>
</dbReference>
<dbReference type="GO" id="GO:0055085">
    <property type="term" value="P:transmembrane transport"/>
    <property type="evidence" value="ECO:0007669"/>
    <property type="project" value="InterPro"/>
</dbReference>
<dbReference type="EMBL" id="CP017151">
    <property type="protein sequence ID" value="AOR75271.1"/>
    <property type="molecule type" value="Genomic_DNA"/>
</dbReference>
<dbReference type="InterPro" id="IPR035906">
    <property type="entry name" value="MetI-like_sf"/>
</dbReference>
<evidence type="ECO:0000256" key="5">
    <source>
        <dbReference type="ARBA" id="ARBA00023136"/>
    </source>
</evidence>
<name>A0A1D7ZZJ7_LIMFE</name>
<feature type="domain" description="ABC transmembrane type-1" evidence="7">
    <location>
        <begin position="21"/>
        <end position="205"/>
    </location>
</feature>
<dbReference type="CDD" id="cd06261">
    <property type="entry name" value="TM_PBP2"/>
    <property type="match status" value="1"/>
</dbReference>
<feature type="transmembrane region" description="Helical" evidence="6">
    <location>
        <begin position="98"/>
        <end position="118"/>
    </location>
</feature>
<dbReference type="Gene3D" id="1.10.3720.10">
    <property type="entry name" value="MetI-like"/>
    <property type="match status" value="1"/>
</dbReference>
<sequence length="214" mass="23272">MEATAMITYWNQNATTILTDTAQHAQLVLTSLLIALLIATLLILLCLRHDRLLTGLTYVFSLLYSVPSFAFFALLLPLTGLGDTTATVVLVVYSEYVLLRTFITGLRAIDPSLVEVAYGMGMTSRQVFFKVQLPLATPAIFSGLQVALASTMSIATIAATINAGGLGNLLFEGLQTQQLPPLLWGIIMTVALTLVSIAILRILQHFLRPRFSTK</sequence>
<proteinExistence type="inferred from homology"/>
<comment type="subcellular location">
    <subcellularLocation>
        <location evidence="6">Cell membrane</location>
        <topology evidence="6">Multi-pass membrane protein</topology>
    </subcellularLocation>
    <subcellularLocation>
        <location evidence="1">Membrane</location>
        <topology evidence="1">Multi-pass membrane protein</topology>
    </subcellularLocation>
</comment>
<protein>
    <submittedName>
        <fullName evidence="8">Glycine/betaine ABC transporter permease component</fullName>
    </submittedName>
</protein>
<feature type="transmembrane region" description="Helical" evidence="6">
    <location>
        <begin position="181"/>
        <end position="203"/>
    </location>
</feature>
<feature type="transmembrane region" description="Helical" evidence="6">
    <location>
        <begin position="139"/>
        <end position="161"/>
    </location>
</feature>
<keyword evidence="2 6" id="KW-0813">Transport</keyword>
<dbReference type="GO" id="GO:0005886">
    <property type="term" value="C:plasma membrane"/>
    <property type="evidence" value="ECO:0007669"/>
    <property type="project" value="UniProtKB-SubCell"/>
</dbReference>
<keyword evidence="4 6" id="KW-1133">Transmembrane helix</keyword>
<dbReference type="PROSITE" id="PS50928">
    <property type="entry name" value="ABC_TM1"/>
    <property type="match status" value="1"/>
</dbReference>
<keyword evidence="3 6" id="KW-0812">Transmembrane</keyword>
<evidence type="ECO:0000256" key="4">
    <source>
        <dbReference type="ARBA" id="ARBA00022989"/>
    </source>
</evidence>
<evidence type="ECO:0000256" key="1">
    <source>
        <dbReference type="ARBA" id="ARBA00004141"/>
    </source>
</evidence>
<evidence type="ECO:0000256" key="2">
    <source>
        <dbReference type="ARBA" id="ARBA00022448"/>
    </source>
</evidence>
<dbReference type="Proteomes" id="UP000094714">
    <property type="component" value="Chromosome"/>
</dbReference>
<organism evidence="8 9">
    <name type="scientific">Limosilactobacillus fermentum</name>
    <name type="common">Lactobacillus fermentum</name>
    <dbReference type="NCBI Taxonomy" id="1613"/>
    <lineage>
        <taxon>Bacteria</taxon>
        <taxon>Bacillati</taxon>
        <taxon>Bacillota</taxon>
        <taxon>Bacilli</taxon>
        <taxon>Lactobacillales</taxon>
        <taxon>Lactobacillaceae</taxon>
        <taxon>Limosilactobacillus</taxon>
    </lineage>
</organism>
<evidence type="ECO:0000256" key="6">
    <source>
        <dbReference type="RuleBase" id="RU363032"/>
    </source>
</evidence>
<dbReference type="AlphaFoldDB" id="A0A1D7ZZJ7"/>
<dbReference type="PATRIC" id="fig|1613.112.peg.1913"/>
<evidence type="ECO:0000313" key="9">
    <source>
        <dbReference type="Proteomes" id="UP000094714"/>
    </source>
</evidence>
<dbReference type="PANTHER" id="PTHR30177:SF4">
    <property type="entry name" value="OSMOPROTECTANT IMPORT PERMEASE PROTEIN OSMW"/>
    <property type="match status" value="1"/>
</dbReference>
<reference evidence="8 9" key="1">
    <citation type="submission" date="2016-09" db="EMBL/GenBank/DDBJ databases">
        <title>Genome Sequence of the Lactobacillus fermentum strain NCC2970 (CNCM I-5068).</title>
        <authorList>
            <person name="Barretto C."/>
            <person name="Ngom-Bru C."/>
            <person name="Genevaz A."/>
            <person name="Fournier C."/>
            <person name="Moine D."/>
            <person name="Kassam M."/>
            <person name="Iltis A."/>
            <person name="Sagory-Zalkind P."/>
            <person name="Faucherand G."/>
            <person name="Descombes P."/>
            <person name="Duboux S."/>
        </authorList>
    </citation>
    <scope>NUCLEOTIDE SEQUENCE [LARGE SCALE GENOMIC DNA]</scope>
    <source>
        <strain evidence="8 9">NCC2970</strain>
    </source>
</reference>
<evidence type="ECO:0000313" key="8">
    <source>
        <dbReference type="EMBL" id="AOR75271.1"/>
    </source>
</evidence>
<evidence type="ECO:0000256" key="3">
    <source>
        <dbReference type="ARBA" id="ARBA00022692"/>
    </source>
</evidence>
<feature type="transmembrane region" description="Helical" evidence="6">
    <location>
        <begin position="59"/>
        <end position="78"/>
    </location>
</feature>
<dbReference type="SUPFAM" id="SSF161098">
    <property type="entry name" value="MetI-like"/>
    <property type="match status" value="1"/>
</dbReference>
<dbReference type="Pfam" id="PF00528">
    <property type="entry name" value="BPD_transp_1"/>
    <property type="match status" value="1"/>
</dbReference>
<dbReference type="InterPro" id="IPR000515">
    <property type="entry name" value="MetI-like"/>
</dbReference>
<feature type="transmembrane region" description="Helical" evidence="6">
    <location>
        <begin position="27"/>
        <end position="47"/>
    </location>
</feature>
<evidence type="ECO:0000259" key="7">
    <source>
        <dbReference type="PROSITE" id="PS50928"/>
    </source>
</evidence>
<gene>
    <name evidence="8" type="ORF">LACFE_CDS1828</name>
</gene>
<comment type="similarity">
    <text evidence="6">Belongs to the binding-protein-dependent transport system permease family.</text>
</comment>